<evidence type="ECO:0008006" key="6">
    <source>
        <dbReference type="Google" id="ProtNLM"/>
    </source>
</evidence>
<dbReference type="Proteomes" id="UP000266841">
    <property type="component" value="Unassembled WGS sequence"/>
</dbReference>
<keyword evidence="2" id="KW-0472">Membrane</keyword>
<feature type="transmembrane region" description="Helical" evidence="2">
    <location>
        <begin position="127"/>
        <end position="154"/>
    </location>
</feature>
<name>K0TKV2_THAOC</name>
<feature type="signal peptide" evidence="3">
    <location>
        <begin position="1"/>
        <end position="31"/>
    </location>
</feature>
<organism evidence="4 5">
    <name type="scientific">Thalassiosira oceanica</name>
    <name type="common">Marine diatom</name>
    <dbReference type="NCBI Taxonomy" id="159749"/>
    <lineage>
        <taxon>Eukaryota</taxon>
        <taxon>Sar</taxon>
        <taxon>Stramenopiles</taxon>
        <taxon>Ochrophyta</taxon>
        <taxon>Bacillariophyta</taxon>
        <taxon>Coscinodiscophyceae</taxon>
        <taxon>Thalassiosirophycidae</taxon>
        <taxon>Thalassiosirales</taxon>
        <taxon>Thalassiosiraceae</taxon>
        <taxon>Thalassiosira</taxon>
    </lineage>
</organism>
<feature type="region of interest" description="Disordered" evidence="1">
    <location>
        <begin position="270"/>
        <end position="350"/>
    </location>
</feature>
<dbReference type="AlphaFoldDB" id="K0TKV2"/>
<comment type="caution">
    <text evidence="4">The sequence shown here is derived from an EMBL/GenBank/DDBJ whole genome shotgun (WGS) entry which is preliminary data.</text>
</comment>
<keyword evidence="5" id="KW-1185">Reference proteome</keyword>
<proteinExistence type="predicted"/>
<evidence type="ECO:0000313" key="5">
    <source>
        <dbReference type="Proteomes" id="UP000266841"/>
    </source>
</evidence>
<evidence type="ECO:0000256" key="3">
    <source>
        <dbReference type="SAM" id="SignalP"/>
    </source>
</evidence>
<dbReference type="eggNOG" id="ENOG502SEWQ">
    <property type="taxonomic scope" value="Eukaryota"/>
</dbReference>
<dbReference type="OrthoDB" id="46989at2759"/>
<accession>K0TKV2</accession>
<keyword evidence="2" id="KW-1133">Transmembrane helix</keyword>
<dbReference type="EMBL" id="AGNL01003377">
    <property type="protein sequence ID" value="EJK74786.1"/>
    <property type="molecule type" value="Genomic_DNA"/>
</dbReference>
<feature type="chain" id="PRO_5003838551" description="Chloride channel CLIC-like protein 1" evidence="3">
    <location>
        <begin position="32"/>
        <end position="350"/>
    </location>
</feature>
<feature type="compositionally biased region" description="Polar residues" evidence="1">
    <location>
        <begin position="317"/>
        <end position="330"/>
    </location>
</feature>
<keyword evidence="2" id="KW-0812">Transmembrane</keyword>
<evidence type="ECO:0000256" key="2">
    <source>
        <dbReference type="SAM" id="Phobius"/>
    </source>
</evidence>
<keyword evidence="3" id="KW-0732">Signal</keyword>
<evidence type="ECO:0000256" key="1">
    <source>
        <dbReference type="SAM" id="MobiDB-lite"/>
    </source>
</evidence>
<evidence type="ECO:0000313" key="4">
    <source>
        <dbReference type="EMBL" id="EJK74786.1"/>
    </source>
</evidence>
<sequence>MMGRRRRRIRLSSALMLLALALLMLPSLVEAGGIIADIFNYATDRLFPPDEYIDPDSNIKSLNIVEISDMRARDIRRRLARIHGYEPGELAKMIDKKDLINALSYAEHKHYEQEMDRRKWIMFKRTIIYTALAVMAVMFWPLIKHAFEVALVRLEMYSDRRKYEMKRCNEYESRVGYFGIFLLFIIDFLGLWMSISILLSWFVTRSRYFFPTPSIPIRPAELLSPGGNAGELGKYGINVGPMLVSWVFRYLNGKVENMIGRDCARQLRKKHKKEKEDLKRARKEARREERRRRQEFGDTSSETDMRDDLEDEVWSGMTPTSNVERSSNQPSEEEIHREADRLAGRLGDID</sequence>
<feature type="compositionally biased region" description="Basic and acidic residues" evidence="1">
    <location>
        <begin position="274"/>
        <end position="296"/>
    </location>
</feature>
<gene>
    <name evidence="4" type="ORF">THAOC_03516</name>
</gene>
<feature type="transmembrane region" description="Helical" evidence="2">
    <location>
        <begin position="175"/>
        <end position="203"/>
    </location>
</feature>
<dbReference type="OMA" id="FWPLIKH"/>
<reference evidence="4 5" key="1">
    <citation type="journal article" date="2012" name="Genome Biol.">
        <title>Genome and low-iron response of an oceanic diatom adapted to chronic iron limitation.</title>
        <authorList>
            <person name="Lommer M."/>
            <person name="Specht M."/>
            <person name="Roy A.S."/>
            <person name="Kraemer L."/>
            <person name="Andreson R."/>
            <person name="Gutowska M.A."/>
            <person name="Wolf J."/>
            <person name="Bergner S.V."/>
            <person name="Schilhabel M.B."/>
            <person name="Klostermeier U.C."/>
            <person name="Beiko R.G."/>
            <person name="Rosenstiel P."/>
            <person name="Hippler M."/>
            <person name="Laroche J."/>
        </authorList>
    </citation>
    <scope>NUCLEOTIDE SEQUENCE [LARGE SCALE GENOMIC DNA]</scope>
    <source>
        <strain evidence="4 5">CCMP1005</strain>
    </source>
</reference>
<feature type="compositionally biased region" description="Basic and acidic residues" evidence="1">
    <location>
        <begin position="333"/>
        <end position="350"/>
    </location>
</feature>
<protein>
    <recommendedName>
        <fullName evidence="6">Chloride channel CLIC-like protein 1</fullName>
    </recommendedName>
</protein>